<keyword evidence="2" id="KW-1185">Reference proteome</keyword>
<name>A0A8H5ES95_9AGAR</name>
<reference evidence="1 2" key="1">
    <citation type="journal article" date="2020" name="ISME J.">
        <title>Uncovering the hidden diversity of litter-decomposition mechanisms in mushroom-forming fungi.</title>
        <authorList>
            <person name="Floudas D."/>
            <person name="Bentzer J."/>
            <person name="Ahren D."/>
            <person name="Johansson T."/>
            <person name="Persson P."/>
            <person name="Tunlid A."/>
        </authorList>
    </citation>
    <scope>NUCLEOTIDE SEQUENCE [LARGE SCALE GENOMIC DNA]</scope>
    <source>
        <strain evidence="1 2">CBS 175.51</strain>
    </source>
</reference>
<evidence type="ECO:0000313" key="2">
    <source>
        <dbReference type="Proteomes" id="UP000541558"/>
    </source>
</evidence>
<accession>A0A8H5ES95</accession>
<sequence>MITESMYISWKRGRASPSSRYAARRPYASTPSALPFILLPPMLANDLFISPYRFCGHDALPMHADLSRPDHHSARIIALTPPTHPVSVMTECTVSPHPSTDSTQQL</sequence>
<dbReference type="Proteomes" id="UP000541558">
    <property type="component" value="Unassembled WGS sequence"/>
</dbReference>
<evidence type="ECO:0000313" key="1">
    <source>
        <dbReference type="EMBL" id="KAF5310497.1"/>
    </source>
</evidence>
<comment type="caution">
    <text evidence="1">The sequence shown here is derived from an EMBL/GenBank/DDBJ whole genome shotgun (WGS) entry which is preliminary data.</text>
</comment>
<gene>
    <name evidence="1" type="ORF">D9611_012302</name>
</gene>
<dbReference type="AlphaFoldDB" id="A0A8H5ES95"/>
<protein>
    <submittedName>
        <fullName evidence="1">Uncharacterized protein</fullName>
    </submittedName>
</protein>
<dbReference type="OrthoDB" id="10683203at2759"/>
<proteinExistence type="predicted"/>
<dbReference type="EMBL" id="JAACJK010000229">
    <property type="protein sequence ID" value="KAF5310497.1"/>
    <property type="molecule type" value="Genomic_DNA"/>
</dbReference>
<organism evidence="1 2">
    <name type="scientific">Ephemerocybe angulata</name>
    <dbReference type="NCBI Taxonomy" id="980116"/>
    <lineage>
        <taxon>Eukaryota</taxon>
        <taxon>Fungi</taxon>
        <taxon>Dikarya</taxon>
        <taxon>Basidiomycota</taxon>
        <taxon>Agaricomycotina</taxon>
        <taxon>Agaricomycetes</taxon>
        <taxon>Agaricomycetidae</taxon>
        <taxon>Agaricales</taxon>
        <taxon>Agaricineae</taxon>
        <taxon>Psathyrellaceae</taxon>
        <taxon>Ephemerocybe</taxon>
    </lineage>
</organism>